<feature type="transmembrane region" description="Helical" evidence="7">
    <location>
        <begin position="138"/>
        <end position="158"/>
    </location>
</feature>
<dbReference type="PANTHER" id="PTHR43744:SF9">
    <property type="entry name" value="POLYGALACTURONAN_RHAMNOGALACTURONAN TRANSPORT SYSTEM PERMEASE PROTEIN YTCP"/>
    <property type="match status" value="1"/>
</dbReference>
<feature type="transmembrane region" description="Helical" evidence="7">
    <location>
        <begin position="70"/>
        <end position="94"/>
    </location>
</feature>
<dbReference type="CDD" id="cd06261">
    <property type="entry name" value="TM_PBP2"/>
    <property type="match status" value="1"/>
</dbReference>
<dbReference type="PROSITE" id="PS50928">
    <property type="entry name" value="ABC_TM1"/>
    <property type="match status" value="1"/>
</dbReference>
<evidence type="ECO:0000313" key="9">
    <source>
        <dbReference type="EMBL" id="MFD0960506.1"/>
    </source>
</evidence>
<feature type="domain" description="ABC transmembrane type-1" evidence="8">
    <location>
        <begin position="71"/>
        <end position="276"/>
    </location>
</feature>
<comment type="caution">
    <text evidence="9">The sequence shown here is derived from an EMBL/GenBank/DDBJ whole genome shotgun (WGS) entry which is preliminary data.</text>
</comment>
<evidence type="ECO:0000256" key="6">
    <source>
        <dbReference type="ARBA" id="ARBA00023136"/>
    </source>
</evidence>
<dbReference type="SUPFAM" id="SSF161098">
    <property type="entry name" value="MetI-like"/>
    <property type="match status" value="1"/>
</dbReference>
<evidence type="ECO:0000256" key="2">
    <source>
        <dbReference type="ARBA" id="ARBA00022448"/>
    </source>
</evidence>
<evidence type="ECO:0000256" key="5">
    <source>
        <dbReference type="ARBA" id="ARBA00022989"/>
    </source>
</evidence>
<feature type="transmembrane region" description="Helical" evidence="7">
    <location>
        <begin position="179"/>
        <end position="202"/>
    </location>
</feature>
<dbReference type="EMBL" id="JBHTJZ010000021">
    <property type="protein sequence ID" value="MFD0960506.1"/>
    <property type="molecule type" value="Genomic_DNA"/>
</dbReference>
<protein>
    <submittedName>
        <fullName evidence="9">Carbohydrate ABC transporter permease</fullName>
    </submittedName>
</protein>
<evidence type="ECO:0000256" key="4">
    <source>
        <dbReference type="ARBA" id="ARBA00022692"/>
    </source>
</evidence>
<dbReference type="Proteomes" id="UP001596989">
    <property type="component" value="Unassembled WGS sequence"/>
</dbReference>
<keyword evidence="2 7" id="KW-0813">Transport</keyword>
<proteinExistence type="inferred from homology"/>
<comment type="subcellular location">
    <subcellularLocation>
        <location evidence="1 7">Cell membrane</location>
        <topology evidence="1 7">Multi-pass membrane protein</topology>
    </subcellularLocation>
</comment>
<dbReference type="InterPro" id="IPR000515">
    <property type="entry name" value="MetI-like"/>
</dbReference>
<feature type="transmembrane region" description="Helical" evidence="7">
    <location>
        <begin position="106"/>
        <end position="126"/>
    </location>
</feature>
<name>A0ABW3HSL0_9BACL</name>
<dbReference type="RefSeq" id="WP_377565020.1">
    <property type="nucleotide sequence ID" value="NZ_JBHTJZ010000021.1"/>
</dbReference>
<gene>
    <name evidence="9" type="ORF">ACFQ2I_14020</name>
</gene>
<dbReference type="Gene3D" id="1.10.3720.10">
    <property type="entry name" value="MetI-like"/>
    <property type="match status" value="1"/>
</dbReference>
<evidence type="ECO:0000256" key="3">
    <source>
        <dbReference type="ARBA" id="ARBA00022475"/>
    </source>
</evidence>
<organism evidence="9 10">
    <name type="scientific">Paenibacillus chungangensis</name>
    <dbReference type="NCBI Taxonomy" id="696535"/>
    <lineage>
        <taxon>Bacteria</taxon>
        <taxon>Bacillati</taxon>
        <taxon>Bacillota</taxon>
        <taxon>Bacilli</taxon>
        <taxon>Bacillales</taxon>
        <taxon>Paenibacillaceae</taxon>
        <taxon>Paenibacillus</taxon>
    </lineage>
</organism>
<reference evidence="10" key="1">
    <citation type="journal article" date="2019" name="Int. J. Syst. Evol. Microbiol.">
        <title>The Global Catalogue of Microorganisms (GCM) 10K type strain sequencing project: providing services to taxonomists for standard genome sequencing and annotation.</title>
        <authorList>
            <consortium name="The Broad Institute Genomics Platform"/>
            <consortium name="The Broad Institute Genome Sequencing Center for Infectious Disease"/>
            <person name="Wu L."/>
            <person name="Ma J."/>
        </authorList>
    </citation>
    <scope>NUCLEOTIDE SEQUENCE [LARGE SCALE GENOMIC DNA]</scope>
    <source>
        <strain evidence="10">CCUG 59129</strain>
    </source>
</reference>
<evidence type="ECO:0000256" key="7">
    <source>
        <dbReference type="RuleBase" id="RU363032"/>
    </source>
</evidence>
<keyword evidence="3" id="KW-1003">Cell membrane</keyword>
<keyword evidence="4 7" id="KW-0812">Transmembrane</keyword>
<evidence type="ECO:0000313" key="10">
    <source>
        <dbReference type="Proteomes" id="UP001596989"/>
    </source>
</evidence>
<keyword evidence="6 7" id="KW-0472">Membrane</keyword>
<feature type="transmembrane region" description="Helical" evidence="7">
    <location>
        <begin position="12"/>
        <end position="36"/>
    </location>
</feature>
<keyword evidence="5 7" id="KW-1133">Transmembrane helix</keyword>
<keyword evidence="10" id="KW-1185">Reference proteome</keyword>
<accession>A0ABW3HSL0</accession>
<dbReference type="Pfam" id="PF00528">
    <property type="entry name" value="BPD_transp_1"/>
    <property type="match status" value="1"/>
</dbReference>
<dbReference type="PANTHER" id="PTHR43744">
    <property type="entry name" value="ABC TRANSPORTER PERMEASE PROTEIN MG189-RELATED-RELATED"/>
    <property type="match status" value="1"/>
</dbReference>
<evidence type="ECO:0000256" key="1">
    <source>
        <dbReference type="ARBA" id="ARBA00004651"/>
    </source>
</evidence>
<comment type="similarity">
    <text evidence="7">Belongs to the binding-protein-dependent transport system permease family.</text>
</comment>
<sequence length="291" mass="32471">MRRKMNGADYAIHAVLLLLAFMMILPFYNVVITSFAHPSAVAKQSFYLIPTSFDLSSYQMVLQGSYIGTAYLNSVIVTVAGTIVNMLVTTCGAYALSKKGMPGQRIMMSGIIFTMLFSGGLIPYYLTIKGLHLINTMSVMILPLAVNTFFLIIMINHFRSIPPSLEESAKIDGANDIFILFRIVLPISLPTMAAITLFYAVARWNEWYHAMLFVMEPEMHPLQLYLREMLMDVTKMARDDMSATMIAQLSNTYPDGMKMASVIMTMAPIMLVYPILQKYFAAGATLGAVKE</sequence>
<evidence type="ECO:0000259" key="8">
    <source>
        <dbReference type="PROSITE" id="PS50928"/>
    </source>
</evidence>
<dbReference type="InterPro" id="IPR035906">
    <property type="entry name" value="MetI-like_sf"/>
</dbReference>